<name>A0A976QS50_THEOR</name>
<dbReference type="Pfam" id="PF00397">
    <property type="entry name" value="WW"/>
    <property type="match status" value="1"/>
</dbReference>
<dbReference type="Proteomes" id="UP000244803">
    <property type="component" value="Chromosome 2"/>
</dbReference>
<feature type="domain" description="WW" evidence="2">
    <location>
        <begin position="11"/>
        <end position="39"/>
    </location>
</feature>
<dbReference type="AlphaFoldDB" id="A0A976QS50"/>
<proteinExistence type="predicted"/>
<dbReference type="EMBL" id="CP056068">
    <property type="protein sequence ID" value="UKJ90121.1"/>
    <property type="molecule type" value="Genomic_DNA"/>
</dbReference>
<dbReference type="OrthoDB" id="191651at2759"/>
<evidence type="ECO:0000313" key="3">
    <source>
        <dbReference type="EMBL" id="UKJ90121.1"/>
    </source>
</evidence>
<dbReference type="InterPro" id="IPR036020">
    <property type="entry name" value="WW_dom_sf"/>
</dbReference>
<sequence length="281" mass="33092">MDKSDVPNRIWKEVIDPSSRSVYYWNVLTGETTWQNPVQDDTDPLPLIEKISHDSKVVIDKLTHKVDRIKFFFDEINLIHDVCDYLRSEDIGSIKELIERSLDGLNQLLDVATPKTKSFNKFLELKKFLTEQRNYLKNNFDISDEVYDRIKDVSEEIERNLETIKRFDVNNDHLLDGYKVYMEKRKLEPVDQPNLLESDQEKVSSSRNSDTKDSNNVKHNKKSILKSIHERWNRASEIIDEGELEDVRVEPKKTKGFSFINTEDDNPNLVPISNPWYEKED</sequence>
<feature type="region of interest" description="Disordered" evidence="1">
    <location>
        <begin position="257"/>
        <end position="281"/>
    </location>
</feature>
<dbReference type="SMART" id="SM00456">
    <property type="entry name" value="WW"/>
    <property type="match status" value="1"/>
</dbReference>
<dbReference type="SUPFAM" id="SSF51045">
    <property type="entry name" value="WW domain"/>
    <property type="match status" value="1"/>
</dbReference>
<reference evidence="3" key="1">
    <citation type="submission" date="2022-07" db="EMBL/GenBank/DDBJ databases">
        <title>Evaluation of T. orientalis genome assembly methods using nanopore sequencing and analysis of variation between genomes.</title>
        <authorList>
            <person name="Yam J."/>
            <person name="Micallef M.L."/>
            <person name="Liu M."/>
            <person name="Djordjevic S.P."/>
            <person name="Bogema D.R."/>
            <person name="Jenkins C."/>
        </authorList>
    </citation>
    <scope>NUCLEOTIDE SEQUENCE</scope>
    <source>
        <strain evidence="3">Fish Creek</strain>
    </source>
</reference>
<accession>A0A976QS50</accession>
<evidence type="ECO:0000259" key="2">
    <source>
        <dbReference type="PROSITE" id="PS50020"/>
    </source>
</evidence>
<dbReference type="InterPro" id="IPR001202">
    <property type="entry name" value="WW_dom"/>
</dbReference>
<organism evidence="3 4">
    <name type="scientific">Theileria orientalis</name>
    <dbReference type="NCBI Taxonomy" id="68886"/>
    <lineage>
        <taxon>Eukaryota</taxon>
        <taxon>Sar</taxon>
        <taxon>Alveolata</taxon>
        <taxon>Apicomplexa</taxon>
        <taxon>Aconoidasida</taxon>
        <taxon>Piroplasmida</taxon>
        <taxon>Theileriidae</taxon>
        <taxon>Theileria</taxon>
    </lineage>
</organism>
<evidence type="ECO:0000313" key="4">
    <source>
        <dbReference type="Proteomes" id="UP000244803"/>
    </source>
</evidence>
<dbReference type="CDD" id="cd00201">
    <property type="entry name" value="WW"/>
    <property type="match status" value="1"/>
</dbReference>
<evidence type="ECO:0000256" key="1">
    <source>
        <dbReference type="SAM" id="MobiDB-lite"/>
    </source>
</evidence>
<protein>
    <recommendedName>
        <fullName evidence="2">WW domain-containing protein</fullName>
    </recommendedName>
</protein>
<gene>
    <name evidence="3" type="ORF">MACJ_001051</name>
</gene>
<dbReference type="PROSITE" id="PS01159">
    <property type="entry name" value="WW_DOMAIN_1"/>
    <property type="match status" value="1"/>
</dbReference>
<dbReference type="Gene3D" id="2.20.70.10">
    <property type="match status" value="1"/>
</dbReference>
<feature type="compositionally biased region" description="Basic and acidic residues" evidence="1">
    <location>
        <begin position="199"/>
        <end position="216"/>
    </location>
</feature>
<feature type="region of interest" description="Disordered" evidence="1">
    <location>
        <begin position="191"/>
        <end position="220"/>
    </location>
</feature>
<dbReference type="PROSITE" id="PS50020">
    <property type="entry name" value="WW_DOMAIN_2"/>
    <property type="match status" value="1"/>
</dbReference>